<evidence type="ECO:0000313" key="2">
    <source>
        <dbReference type="WBParaSite" id="ES5_v2.g19475.t1"/>
    </source>
</evidence>
<reference evidence="2" key="1">
    <citation type="submission" date="2022-11" db="UniProtKB">
        <authorList>
            <consortium name="WormBaseParasite"/>
        </authorList>
    </citation>
    <scope>IDENTIFICATION</scope>
</reference>
<protein>
    <submittedName>
        <fullName evidence="2">Transposase</fullName>
    </submittedName>
</protein>
<sequence>MFAVEPHMSQRRAENELEISDTSVQRILKEVRWHPFKMQKIQALELGDLQCRITFAQNQLDLLAAEPDFLNRIDWSDKRIHIGIVVKLFIHLE</sequence>
<organism evidence="1 2">
    <name type="scientific">Panagrolaimus sp. ES5</name>
    <dbReference type="NCBI Taxonomy" id="591445"/>
    <lineage>
        <taxon>Eukaryota</taxon>
        <taxon>Metazoa</taxon>
        <taxon>Ecdysozoa</taxon>
        <taxon>Nematoda</taxon>
        <taxon>Chromadorea</taxon>
        <taxon>Rhabditida</taxon>
        <taxon>Tylenchina</taxon>
        <taxon>Panagrolaimomorpha</taxon>
        <taxon>Panagrolaimoidea</taxon>
        <taxon>Panagrolaimidae</taxon>
        <taxon>Panagrolaimus</taxon>
    </lineage>
</organism>
<dbReference type="WBParaSite" id="ES5_v2.g19475.t1">
    <property type="protein sequence ID" value="ES5_v2.g19475.t1"/>
    <property type="gene ID" value="ES5_v2.g19475"/>
</dbReference>
<dbReference type="Proteomes" id="UP000887579">
    <property type="component" value="Unplaced"/>
</dbReference>
<proteinExistence type="predicted"/>
<evidence type="ECO:0000313" key="1">
    <source>
        <dbReference type="Proteomes" id="UP000887579"/>
    </source>
</evidence>
<name>A0AC34FQ12_9BILA</name>
<accession>A0AC34FQ12</accession>